<evidence type="ECO:0000313" key="1">
    <source>
        <dbReference type="EMBL" id="SDM65406.1"/>
    </source>
</evidence>
<protein>
    <recommendedName>
        <fullName evidence="3">DUF4304 domain-containing protein</fullName>
    </recommendedName>
</protein>
<dbReference type="Proteomes" id="UP000183376">
    <property type="component" value="Chromosome I"/>
</dbReference>
<accession>A0A1G9V058</accession>
<reference evidence="1 2" key="1">
    <citation type="submission" date="2016-10" db="EMBL/GenBank/DDBJ databases">
        <authorList>
            <person name="de Groot N.N."/>
        </authorList>
    </citation>
    <scope>NUCLEOTIDE SEQUENCE [LARGE SCALE GENOMIC DNA]</scope>
    <source>
        <strain evidence="1 2">DSM 44149</strain>
    </source>
</reference>
<dbReference type="AlphaFoldDB" id="A0A1G9V058"/>
<dbReference type="InterPro" id="IPR025412">
    <property type="entry name" value="DUF4304"/>
</dbReference>
<dbReference type="OrthoDB" id="5146005at2"/>
<dbReference type="eggNOG" id="ENOG5033CV2">
    <property type="taxonomic scope" value="Bacteria"/>
</dbReference>
<sequence>MTAQDVYKELMRTRFAPWLREAGFRGSAGKFALPSESHWALLGFQRSVYSDKDEVRFTINLLCVGREQWESMRAAEPFLGERPTAAVYYGREVAQARIGALTPSGEDKWWHLRPRRDVEHVVADLFHDLGEYAVPWLRTAAAGYPGAENGNQ</sequence>
<dbReference type="Pfam" id="PF14137">
    <property type="entry name" value="DUF4304"/>
    <property type="match status" value="1"/>
</dbReference>
<name>A0A1G9V058_ALLAB</name>
<evidence type="ECO:0008006" key="3">
    <source>
        <dbReference type="Google" id="ProtNLM"/>
    </source>
</evidence>
<gene>
    <name evidence="1" type="ORF">SAMN04489726_2733</name>
</gene>
<dbReference type="RefSeq" id="WP_030431836.1">
    <property type="nucleotide sequence ID" value="NZ_JOEF01000021.1"/>
</dbReference>
<evidence type="ECO:0000313" key="2">
    <source>
        <dbReference type="Proteomes" id="UP000183376"/>
    </source>
</evidence>
<dbReference type="STRING" id="211114.SAMN04489726_2733"/>
<keyword evidence="2" id="KW-1185">Reference proteome</keyword>
<dbReference type="EMBL" id="LT629701">
    <property type="protein sequence ID" value="SDM65406.1"/>
    <property type="molecule type" value="Genomic_DNA"/>
</dbReference>
<organism evidence="1 2">
    <name type="scientific">Allokutzneria albata</name>
    <name type="common">Kibdelosporangium albatum</name>
    <dbReference type="NCBI Taxonomy" id="211114"/>
    <lineage>
        <taxon>Bacteria</taxon>
        <taxon>Bacillati</taxon>
        <taxon>Actinomycetota</taxon>
        <taxon>Actinomycetes</taxon>
        <taxon>Pseudonocardiales</taxon>
        <taxon>Pseudonocardiaceae</taxon>
        <taxon>Allokutzneria</taxon>
    </lineage>
</organism>
<proteinExistence type="predicted"/>